<keyword evidence="2" id="KW-1185">Reference proteome</keyword>
<protein>
    <submittedName>
        <fullName evidence="1">Uncharacterized protein</fullName>
    </submittedName>
</protein>
<evidence type="ECO:0000313" key="2">
    <source>
        <dbReference type="Proteomes" id="UP000050501"/>
    </source>
</evidence>
<dbReference type="EMBL" id="LGCM01000046">
    <property type="protein sequence ID" value="KPL79761.1"/>
    <property type="molecule type" value="Genomic_DNA"/>
</dbReference>
<sequence length="238" mass="27057">MVAEDEKMQDVLAVVIQLGESGAVFQLCFGYQGLILTRTASLVETHNRMAVFRSQQDLPMLEANRGMCLHHAELPQNISARVESFWAQRRLVRLSGLTWTGSPWRERELERVRPAQPLAARLNLNAPLDGTVQDVSPHGLGLLVSCLDRRRPLEWMGQSAHVQLRLPGMPLMRLRGEVMSVHAYSAHLIRVGLRLYPGREQERRLGGFVEGRRRAILHELSSIHPLFQPPGESYRLFF</sequence>
<gene>
    <name evidence="1" type="ORF">ADN01_13850</name>
</gene>
<dbReference type="AlphaFoldDB" id="A0A0P6XAI7"/>
<comment type="caution">
    <text evidence="1">The sequence shown here is derived from an EMBL/GenBank/DDBJ whole genome shotgun (WGS) entry which is preliminary data.</text>
</comment>
<name>A0A0P6XAI7_9CHLR</name>
<organism evidence="1 2">
    <name type="scientific">Levilinea saccharolytica</name>
    <dbReference type="NCBI Taxonomy" id="229921"/>
    <lineage>
        <taxon>Bacteria</taxon>
        <taxon>Bacillati</taxon>
        <taxon>Chloroflexota</taxon>
        <taxon>Anaerolineae</taxon>
        <taxon>Anaerolineales</taxon>
        <taxon>Anaerolineaceae</taxon>
        <taxon>Levilinea</taxon>
    </lineage>
</organism>
<evidence type="ECO:0000313" key="1">
    <source>
        <dbReference type="EMBL" id="KPL79761.1"/>
    </source>
</evidence>
<dbReference type="Proteomes" id="UP000050501">
    <property type="component" value="Unassembled WGS sequence"/>
</dbReference>
<reference evidence="1 2" key="1">
    <citation type="submission" date="2015-07" db="EMBL/GenBank/DDBJ databases">
        <title>Genome sequence of Levilinea saccharolytica DSM 16555.</title>
        <authorList>
            <person name="Hemp J."/>
            <person name="Ward L.M."/>
            <person name="Pace L.A."/>
            <person name="Fischer W.W."/>
        </authorList>
    </citation>
    <scope>NUCLEOTIDE SEQUENCE [LARGE SCALE GENOMIC DNA]</scope>
    <source>
        <strain evidence="1 2">KIBI-1</strain>
    </source>
</reference>
<accession>A0A0P6XAI7</accession>
<dbReference type="RefSeq" id="WP_062417278.1">
    <property type="nucleotide sequence ID" value="NZ_DF967974.1"/>
</dbReference>
<proteinExistence type="predicted"/>